<feature type="transmembrane region" description="Helical" evidence="8">
    <location>
        <begin position="29"/>
        <end position="49"/>
    </location>
</feature>
<name>Q0AAP0_ALKEH</name>
<dbReference type="EMBL" id="CP000453">
    <property type="protein sequence ID" value="ABI56097.1"/>
    <property type="molecule type" value="Genomic_DNA"/>
</dbReference>
<evidence type="ECO:0000313" key="11">
    <source>
        <dbReference type="Proteomes" id="UP000001962"/>
    </source>
</evidence>
<dbReference type="InterPro" id="IPR050586">
    <property type="entry name" value="CPA3_Na-H_Antiporter_D"/>
</dbReference>
<dbReference type="AlphaFoldDB" id="Q0AAP0"/>
<feature type="transmembrane region" description="Helical" evidence="8">
    <location>
        <begin position="199"/>
        <end position="221"/>
    </location>
</feature>
<feature type="domain" description="NADH:quinone oxidoreductase/Mrp antiporter transmembrane" evidence="9">
    <location>
        <begin position="123"/>
        <end position="409"/>
    </location>
</feature>
<evidence type="ECO:0000256" key="1">
    <source>
        <dbReference type="ARBA" id="ARBA00004651"/>
    </source>
</evidence>
<feature type="transmembrane region" description="Helical" evidence="8">
    <location>
        <begin position="6"/>
        <end position="22"/>
    </location>
</feature>
<protein>
    <submittedName>
        <fullName evidence="10">Multisubunit sodium/proton antiporter, MrpD subunit</fullName>
        <ecNumber evidence="10">1.6.99.5</ecNumber>
    </submittedName>
</protein>
<feature type="transmembrane region" description="Helical" evidence="8">
    <location>
        <begin position="260"/>
        <end position="286"/>
    </location>
</feature>
<evidence type="ECO:0000256" key="3">
    <source>
        <dbReference type="ARBA" id="ARBA00022475"/>
    </source>
</evidence>
<feature type="transmembrane region" description="Helical" evidence="8">
    <location>
        <begin position="106"/>
        <end position="123"/>
    </location>
</feature>
<dbReference type="PANTHER" id="PTHR42703">
    <property type="entry name" value="NADH DEHYDROGENASE"/>
    <property type="match status" value="1"/>
</dbReference>
<dbReference type="eggNOG" id="COG0651">
    <property type="taxonomic scope" value="Bacteria"/>
</dbReference>
<accession>Q0AAP0</accession>
<reference evidence="11" key="1">
    <citation type="submission" date="2006-08" db="EMBL/GenBank/DDBJ databases">
        <title>Complete sequence of Alkalilimnicola ehrilichei MLHE-1.</title>
        <authorList>
            <person name="Copeland A."/>
            <person name="Lucas S."/>
            <person name="Lapidus A."/>
            <person name="Barry K."/>
            <person name="Detter J.C."/>
            <person name="Glavina del Rio T."/>
            <person name="Hammon N."/>
            <person name="Israni S."/>
            <person name="Dalin E."/>
            <person name="Tice H."/>
            <person name="Pitluck S."/>
            <person name="Sims D."/>
            <person name="Brettin T."/>
            <person name="Bruce D."/>
            <person name="Han C."/>
            <person name="Tapia R."/>
            <person name="Gilna P."/>
            <person name="Schmutz J."/>
            <person name="Larimer F."/>
            <person name="Land M."/>
            <person name="Hauser L."/>
            <person name="Kyrpides N."/>
            <person name="Mikhailova N."/>
            <person name="Oremland R.S."/>
            <person name="Hoeft S.E."/>
            <person name="Switzer-Blum J."/>
            <person name="Kulp T."/>
            <person name="King G."/>
            <person name="Tabita R."/>
            <person name="Witte B."/>
            <person name="Santini J.M."/>
            <person name="Basu P."/>
            <person name="Hollibaugh J.T."/>
            <person name="Xie G."/>
            <person name="Stolz J.F."/>
            <person name="Richardson P."/>
        </authorList>
    </citation>
    <scope>NUCLEOTIDE SEQUENCE [LARGE SCALE GENOMIC DNA]</scope>
    <source>
        <strain evidence="11">ATCC BAA-1101 / DSM 17681 / MLHE-1</strain>
    </source>
</reference>
<dbReference type="HOGENOM" id="CLU_007100_9_5_6"/>
<dbReference type="KEGG" id="aeh:Mlg_0743"/>
<keyword evidence="3" id="KW-1003">Cell membrane</keyword>
<gene>
    <name evidence="10" type="ordered locus">Mlg_0743</name>
</gene>
<feature type="transmembrane region" description="Helical" evidence="8">
    <location>
        <begin position="69"/>
        <end position="94"/>
    </location>
</feature>
<evidence type="ECO:0000313" key="10">
    <source>
        <dbReference type="EMBL" id="ABI56097.1"/>
    </source>
</evidence>
<evidence type="ECO:0000256" key="8">
    <source>
        <dbReference type="SAM" id="Phobius"/>
    </source>
</evidence>
<feature type="transmembrane region" description="Helical" evidence="8">
    <location>
        <begin position="399"/>
        <end position="418"/>
    </location>
</feature>
<evidence type="ECO:0000256" key="7">
    <source>
        <dbReference type="RuleBase" id="RU000320"/>
    </source>
</evidence>
<evidence type="ECO:0000256" key="2">
    <source>
        <dbReference type="ARBA" id="ARBA00005346"/>
    </source>
</evidence>
<feature type="transmembrane region" description="Helical" evidence="8">
    <location>
        <begin position="159"/>
        <end position="179"/>
    </location>
</feature>
<dbReference type="InterPro" id="IPR003918">
    <property type="entry name" value="NADH_UbQ_OxRdtase"/>
</dbReference>
<sequence>MSGAVWAIFWPLLVALAEYLLQGRARWPLRLAGVAGTVWALALLTRMVVVDGVGVHALGGWPAPLGIELYADGLAVLMLWLSAVVMAVSVPYAGAWFGDQARARHYWPLWWVLWSALNGLFLSADLFNLYVMLELLTLAAVPLVALAAKPEALAAALRYLLFALLGSLAWLLGVAVIYAGAGTLHLHGVPELAGAPYGALAAGLITAGLFAKAALFPLHAWLPPAHGHAPAPVSAILSALVVKAAVYLVLRIWLWGFPDLITPLAGQLLGLLGAAAMILGSVWAFRQAQLKQVIAYSTVAQLGYLLLIFPLLASAAAWQGVVYHGLAHGLAKAALFLAAGNIMIVIGHDRLRDMRNFPSTLSPSLFAFALASVSLMGLPPAGGFVAKWLLVEGALAEGQWGWALLVVAGGLLAAAYLFRVMRLFVRHAGTPGVSHHPPLGWALNGPPMALALAAQALGLGAEPLLALLAIAEGGP</sequence>
<comment type="similarity">
    <text evidence="2">Belongs to the CPA3 antiporters (TC 2.A.63) subunit D family.</text>
</comment>
<evidence type="ECO:0000256" key="5">
    <source>
        <dbReference type="ARBA" id="ARBA00022989"/>
    </source>
</evidence>
<dbReference type="PANTHER" id="PTHR42703:SF1">
    <property type="entry name" value="NA(+)_H(+) ANTIPORTER SUBUNIT D1"/>
    <property type="match status" value="1"/>
</dbReference>
<keyword evidence="11" id="KW-1185">Reference proteome</keyword>
<feature type="transmembrane region" description="Helical" evidence="8">
    <location>
        <begin position="293"/>
        <end position="318"/>
    </location>
</feature>
<keyword evidence="5 8" id="KW-1133">Transmembrane helix</keyword>
<dbReference type="PRINTS" id="PR01437">
    <property type="entry name" value="NUOXDRDTASE4"/>
</dbReference>
<feature type="transmembrane region" description="Helical" evidence="8">
    <location>
        <begin position="129"/>
        <end position="147"/>
    </location>
</feature>
<dbReference type="InterPro" id="IPR001750">
    <property type="entry name" value="ND/Mrp_TM"/>
</dbReference>
<feature type="transmembrane region" description="Helical" evidence="8">
    <location>
        <begin position="360"/>
        <end position="379"/>
    </location>
</feature>
<keyword evidence="6 8" id="KW-0472">Membrane</keyword>
<feature type="transmembrane region" description="Helical" evidence="8">
    <location>
        <begin position="233"/>
        <end position="254"/>
    </location>
</feature>
<dbReference type="GO" id="GO:0008137">
    <property type="term" value="F:NADH dehydrogenase (ubiquinone) activity"/>
    <property type="evidence" value="ECO:0007669"/>
    <property type="project" value="InterPro"/>
</dbReference>
<evidence type="ECO:0000259" key="9">
    <source>
        <dbReference type="Pfam" id="PF00361"/>
    </source>
</evidence>
<dbReference type="Proteomes" id="UP000001962">
    <property type="component" value="Chromosome"/>
</dbReference>
<dbReference type="Pfam" id="PF00361">
    <property type="entry name" value="Proton_antipo_M"/>
    <property type="match status" value="1"/>
</dbReference>
<dbReference type="GO" id="GO:0016491">
    <property type="term" value="F:oxidoreductase activity"/>
    <property type="evidence" value="ECO:0007669"/>
    <property type="project" value="UniProtKB-KW"/>
</dbReference>
<organism evidence="10 11">
    <name type="scientific">Alkalilimnicola ehrlichii (strain ATCC BAA-1101 / DSM 17681 / MLHE-1)</name>
    <dbReference type="NCBI Taxonomy" id="187272"/>
    <lineage>
        <taxon>Bacteria</taxon>
        <taxon>Pseudomonadati</taxon>
        <taxon>Pseudomonadota</taxon>
        <taxon>Gammaproteobacteria</taxon>
        <taxon>Chromatiales</taxon>
        <taxon>Ectothiorhodospiraceae</taxon>
        <taxon>Alkalilimnicola</taxon>
    </lineage>
</organism>
<dbReference type="GO" id="GO:0042773">
    <property type="term" value="P:ATP synthesis coupled electron transport"/>
    <property type="evidence" value="ECO:0007669"/>
    <property type="project" value="InterPro"/>
</dbReference>
<keyword evidence="10" id="KW-0560">Oxidoreductase</keyword>
<proteinExistence type="inferred from homology"/>
<dbReference type="RefSeq" id="WP_011628492.1">
    <property type="nucleotide sequence ID" value="NC_008340.1"/>
</dbReference>
<dbReference type="GO" id="GO:0005886">
    <property type="term" value="C:plasma membrane"/>
    <property type="evidence" value="ECO:0007669"/>
    <property type="project" value="UniProtKB-SubCell"/>
</dbReference>
<dbReference type="OrthoDB" id="9768329at2"/>
<feature type="transmembrane region" description="Helical" evidence="8">
    <location>
        <begin position="330"/>
        <end position="348"/>
    </location>
</feature>
<evidence type="ECO:0000256" key="6">
    <source>
        <dbReference type="ARBA" id="ARBA00023136"/>
    </source>
</evidence>
<comment type="subcellular location">
    <subcellularLocation>
        <location evidence="1">Cell membrane</location>
        <topology evidence="1">Multi-pass membrane protein</topology>
    </subcellularLocation>
    <subcellularLocation>
        <location evidence="7">Membrane</location>
        <topology evidence="7">Multi-pass membrane protein</topology>
    </subcellularLocation>
</comment>
<dbReference type="EC" id="1.6.99.5" evidence="10"/>
<evidence type="ECO:0000256" key="4">
    <source>
        <dbReference type="ARBA" id="ARBA00022692"/>
    </source>
</evidence>
<keyword evidence="4 7" id="KW-0812">Transmembrane</keyword>